<evidence type="ECO:0000313" key="2">
    <source>
        <dbReference type="Proteomes" id="UP000008311"/>
    </source>
</evidence>
<dbReference type="Proteomes" id="UP000008311">
    <property type="component" value="Unassembled WGS sequence"/>
</dbReference>
<sequence>MHGFNIALLAKQALRLFQNPSSLLARVLKGKYYATSEFLTYERGSSSSWAWRSIYKGKELLNHGLRWKIGYGASV</sequence>
<evidence type="ECO:0000313" key="1">
    <source>
        <dbReference type="EMBL" id="EEF44884.1"/>
    </source>
</evidence>
<dbReference type="AlphaFoldDB" id="B9RUU1"/>
<dbReference type="InParanoid" id="B9RUU1"/>
<dbReference type="eggNOG" id="KOG1075">
    <property type="taxonomic scope" value="Eukaryota"/>
</dbReference>
<gene>
    <name evidence="1" type="ORF">RCOM_0850680</name>
</gene>
<dbReference type="STRING" id="3988.B9RUU1"/>
<protein>
    <submittedName>
        <fullName evidence="1">Uncharacterized protein</fullName>
    </submittedName>
</protein>
<dbReference type="EMBL" id="EQ973817">
    <property type="protein sequence ID" value="EEF44884.1"/>
    <property type="molecule type" value="Genomic_DNA"/>
</dbReference>
<organism evidence="1 2">
    <name type="scientific">Ricinus communis</name>
    <name type="common">Castor bean</name>
    <dbReference type="NCBI Taxonomy" id="3988"/>
    <lineage>
        <taxon>Eukaryota</taxon>
        <taxon>Viridiplantae</taxon>
        <taxon>Streptophyta</taxon>
        <taxon>Embryophyta</taxon>
        <taxon>Tracheophyta</taxon>
        <taxon>Spermatophyta</taxon>
        <taxon>Magnoliopsida</taxon>
        <taxon>eudicotyledons</taxon>
        <taxon>Gunneridae</taxon>
        <taxon>Pentapetalae</taxon>
        <taxon>rosids</taxon>
        <taxon>fabids</taxon>
        <taxon>Malpighiales</taxon>
        <taxon>Euphorbiaceae</taxon>
        <taxon>Acalyphoideae</taxon>
        <taxon>Acalypheae</taxon>
        <taxon>Ricinus</taxon>
    </lineage>
</organism>
<keyword evidence="2" id="KW-1185">Reference proteome</keyword>
<proteinExistence type="predicted"/>
<name>B9RUU1_RICCO</name>
<reference evidence="2" key="1">
    <citation type="journal article" date="2010" name="Nat. Biotechnol.">
        <title>Draft genome sequence of the oilseed species Ricinus communis.</title>
        <authorList>
            <person name="Chan A.P."/>
            <person name="Crabtree J."/>
            <person name="Zhao Q."/>
            <person name="Lorenzi H."/>
            <person name="Orvis J."/>
            <person name="Puiu D."/>
            <person name="Melake-Berhan A."/>
            <person name="Jones K.M."/>
            <person name="Redman J."/>
            <person name="Chen G."/>
            <person name="Cahoon E.B."/>
            <person name="Gedil M."/>
            <person name="Stanke M."/>
            <person name="Haas B.J."/>
            <person name="Wortman J.R."/>
            <person name="Fraser-Liggett C.M."/>
            <person name="Ravel J."/>
            <person name="Rabinowicz P.D."/>
        </authorList>
    </citation>
    <scope>NUCLEOTIDE SEQUENCE [LARGE SCALE GENOMIC DNA]</scope>
    <source>
        <strain evidence="2">cv. Hale</strain>
    </source>
</reference>
<accession>B9RUU1</accession>